<accession>A0ABY5W0W8</accession>
<evidence type="ECO:0000256" key="3">
    <source>
        <dbReference type="ARBA" id="ARBA00022692"/>
    </source>
</evidence>
<dbReference type="RefSeq" id="WP_259860809.1">
    <property type="nucleotide sequence ID" value="NZ_BAAAST010000080.1"/>
</dbReference>
<feature type="transmembrane region" description="Helical" evidence="8">
    <location>
        <begin position="222"/>
        <end position="240"/>
    </location>
</feature>
<keyword evidence="3 8" id="KW-0812">Transmembrane</keyword>
<dbReference type="PANTHER" id="PTHR47019">
    <property type="entry name" value="LIPID II FLIPPASE MURJ"/>
    <property type="match status" value="1"/>
</dbReference>
<feature type="transmembrane region" description="Helical" evidence="8">
    <location>
        <begin position="443"/>
        <end position="464"/>
    </location>
</feature>
<feature type="transmembrane region" description="Helical" evidence="8">
    <location>
        <begin position="331"/>
        <end position="353"/>
    </location>
</feature>
<evidence type="ECO:0000256" key="8">
    <source>
        <dbReference type="SAM" id="Phobius"/>
    </source>
</evidence>
<name>A0ABY5W0W8_9ACTN</name>
<dbReference type="InterPro" id="IPR004268">
    <property type="entry name" value="MurJ"/>
</dbReference>
<keyword evidence="7 8" id="KW-0472">Membrane</keyword>
<organism evidence="9 10">
    <name type="scientific">Dactylosporangium fulvum</name>
    <dbReference type="NCBI Taxonomy" id="53359"/>
    <lineage>
        <taxon>Bacteria</taxon>
        <taxon>Bacillati</taxon>
        <taxon>Actinomycetota</taxon>
        <taxon>Actinomycetes</taxon>
        <taxon>Micromonosporales</taxon>
        <taxon>Micromonosporaceae</taxon>
        <taxon>Dactylosporangium</taxon>
    </lineage>
</organism>
<dbReference type="InterPro" id="IPR051050">
    <property type="entry name" value="Lipid_II_flippase_MurJ/MviN"/>
</dbReference>
<comment type="subcellular location">
    <subcellularLocation>
        <location evidence="1">Cell membrane</location>
        <topology evidence="1">Multi-pass membrane protein</topology>
    </subcellularLocation>
</comment>
<feature type="transmembrane region" description="Helical" evidence="8">
    <location>
        <begin position="71"/>
        <end position="90"/>
    </location>
</feature>
<proteinExistence type="predicted"/>
<feature type="transmembrane region" description="Helical" evidence="8">
    <location>
        <begin position="390"/>
        <end position="411"/>
    </location>
</feature>
<feature type="transmembrane region" description="Helical" evidence="8">
    <location>
        <begin position="31"/>
        <end position="51"/>
    </location>
</feature>
<protein>
    <submittedName>
        <fullName evidence="9">Uncharacterized protein</fullName>
    </submittedName>
</protein>
<feature type="transmembrane region" description="Helical" evidence="8">
    <location>
        <begin position="292"/>
        <end position="311"/>
    </location>
</feature>
<reference evidence="9" key="1">
    <citation type="submission" date="2021-04" db="EMBL/GenBank/DDBJ databases">
        <authorList>
            <person name="Hartkoorn R.C."/>
            <person name="Beaudoing E."/>
            <person name="Hot D."/>
        </authorList>
    </citation>
    <scope>NUCLEOTIDE SEQUENCE</scope>
    <source>
        <strain evidence="9">NRRL B-16292</strain>
    </source>
</reference>
<evidence type="ECO:0000256" key="7">
    <source>
        <dbReference type="ARBA" id="ARBA00023136"/>
    </source>
</evidence>
<feature type="transmembrane region" description="Helical" evidence="8">
    <location>
        <begin position="418"/>
        <end position="437"/>
    </location>
</feature>
<evidence type="ECO:0000256" key="4">
    <source>
        <dbReference type="ARBA" id="ARBA00022960"/>
    </source>
</evidence>
<evidence type="ECO:0000256" key="1">
    <source>
        <dbReference type="ARBA" id="ARBA00004651"/>
    </source>
</evidence>
<dbReference type="Pfam" id="PF03023">
    <property type="entry name" value="MurJ"/>
    <property type="match status" value="1"/>
</dbReference>
<keyword evidence="5" id="KW-0573">Peptidoglycan synthesis</keyword>
<keyword evidence="2" id="KW-1003">Cell membrane</keyword>
<evidence type="ECO:0000256" key="2">
    <source>
        <dbReference type="ARBA" id="ARBA00022475"/>
    </source>
</evidence>
<feature type="transmembrane region" description="Helical" evidence="8">
    <location>
        <begin position="139"/>
        <end position="159"/>
    </location>
</feature>
<dbReference type="Proteomes" id="UP001059617">
    <property type="component" value="Chromosome"/>
</dbReference>
<keyword evidence="4" id="KW-0133">Cell shape</keyword>
<evidence type="ECO:0000256" key="6">
    <source>
        <dbReference type="ARBA" id="ARBA00022989"/>
    </source>
</evidence>
<dbReference type="PANTHER" id="PTHR47019:SF1">
    <property type="entry name" value="LIPID II FLIPPASE MURJ"/>
    <property type="match status" value="1"/>
</dbReference>
<evidence type="ECO:0000313" key="10">
    <source>
        <dbReference type="Proteomes" id="UP001059617"/>
    </source>
</evidence>
<evidence type="ECO:0000313" key="9">
    <source>
        <dbReference type="EMBL" id="UWP83030.1"/>
    </source>
</evidence>
<dbReference type="EMBL" id="CP073720">
    <property type="protein sequence ID" value="UWP83030.1"/>
    <property type="molecule type" value="Genomic_DNA"/>
</dbReference>
<gene>
    <name evidence="9" type="ORF">Dfulv_01600</name>
</gene>
<feature type="transmembrane region" description="Helical" evidence="8">
    <location>
        <begin position="165"/>
        <end position="185"/>
    </location>
</feature>
<evidence type="ECO:0000256" key="5">
    <source>
        <dbReference type="ARBA" id="ARBA00022984"/>
    </source>
</evidence>
<keyword evidence="6 8" id="KW-1133">Transmembrane helix</keyword>
<sequence>MLGIVREVLLAALFGAGRAVGANRIAMTGTMVPINFFTADALSAGFLPLYVQYKRDSPAMSLALYRSVWRLLAALSIGLVVALQAARGFWVGLLAPGLDDSTAALTGSMLSIAALGVPFYVLYSLHSLVALAHDDVRLINIRASFQSIGLIAATVAAYLTGDVVLLAWGFTAPYAVLWCWSAYWVRRKNYLNDEGGMPGPRQSLRAQNKIALAMFWRRLRPLLLIPVLLQGSIAVERAVGSLLGIEVVAATEYSRFVVDSLMALIAAPLGLAGLAAFARMQTEEVRAGLERLITPVLLVTVPLSIVLGLNSRGIITALYARGQFDDQAVDVSSIMLLGFSLGIWANVLGHTLVKVLNARGQNARVAVVNGLSFGIAATVNLVMWRFWGPITIGVASSITGLVMFVGAAWSLGIMRHCLRLLALLAPGIVGAVAAGWLLAGDGILRLIASCTAIGLIWLTYIVCVPRFRHVFVVRVWSKVAARGRKSPPAQEAVPVRSGVGRHRRIVD</sequence>
<feature type="transmembrane region" description="Helical" evidence="8">
    <location>
        <begin position="110"/>
        <end position="132"/>
    </location>
</feature>
<reference evidence="9" key="2">
    <citation type="submission" date="2022-09" db="EMBL/GenBank/DDBJ databases">
        <title>Biosynthetic gene clusters of Dactylosporangioum fulvum.</title>
        <authorList>
            <person name="Caradec T."/>
        </authorList>
    </citation>
    <scope>NUCLEOTIDE SEQUENCE</scope>
    <source>
        <strain evidence="9">NRRL B-16292</strain>
    </source>
</reference>
<feature type="transmembrane region" description="Helical" evidence="8">
    <location>
        <begin position="260"/>
        <end position="280"/>
    </location>
</feature>
<keyword evidence="10" id="KW-1185">Reference proteome</keyword>
<feature type="transmembrane region" description="Helical" evidence="8">
    <location>
        <begin position="365"/>
        <end position="384"/>
    </location>
</feature>